<organism evidence="1 2">
    <name type="scientific">Calothrix parasitica NIES-267</name>
    <dbReference type="NCBI Taxonomy" id="1973488"/>
    <lineage>
        <taxon>Bacteria</taxon>
        <taxon>Bacillati</taxon>
        <taxon>Cyanobacteriota</taxon>
        <taxon>Cyanophyceae</taxon>
        <taxon>Nostocales</taxon>
        <taxon>Calotrichaceae</taxon>
        <taxon>Calothrix</taxon>
    </lineage>
</organism>
<proteinExistence type="predicted"/>
<keyword evidence="2" id="KW-1185">Reference proteome</keyword>
<name>A0A1Z4LRJ2_9CYAN</name>
<dbReference type="AlphaFoldDB" id="A0A1Z4LRJ2"/>
<evidence type="ECO:0000313" key="2">
    <source>
        <dbReference type="Proteomes" id="UP000218418"/>
    </source>
</evidence>
<dbReference type="Proteomes" id="UP000218418">
    <property type="component" value="Chromosome"/>
</dbReference>
<gene>
    <name evidence="1" type="ORF">NIES267_33370</name>
</gene>
<protein>
    <submittedName>
        <fullName evidence="1">Uncharacterized protein</fullName>
    </submittedName>
</protein>
<accession>A0A1Z4LRJ2</accession>
<evidence type="ECO:0000313" key="1">
    <source>
        <dbReference type="EMBL" id="BAY83843.1"/>
    </source>
</evidence>
<sequence length="84" mass="9744">MIQGIGYNKIIEELKATQIDSWQEYRLLKIERNIDIESIYLLKMTCPSTGHIHVLRVPPNMSSAKEAITWVNWVVEPEDFAVQT</sequence>
<dbReference type="EMBL" id="AP018227">
    <property type="protein sequence ID" value="BAY83843.1"/>
    <property type="molecule type" value="Genomic_DNA"/>
</dbReference>
<reference evidence="1 2" key="1">
    <citation type="submission" date="2017-06" db="EMBL/GenBank/DDBJ databases">
        <title>Genome sequencing of cyanobaciteial culture collection at National Institute for Environmental Studies (NIES).</title>
        <authorList>
            <person name="Hirose Y."/>
            <person name="Shimura Y."/>
            <person name="Fujisawa T."/>
            <person name="Nakamura Y."/>
            <person name="Kawachi M."/>
        </authorList>
    </citation>
    <scope>NUCLEOTIDE SEQUENCE [LARGE SCALE GENOMIC DNA]</scope>
    <source>
        <strain evidence="1 2">NIES-267</strain>
    </source>
</reference>